<dbReference type="RefSeq" id="WP_108415175.1">
    <property type="nucleotide sequence ID" value="NZ_QDLV01000003.1"/>
</dbReference>
<evidence type="ECO:0000313" key="1">
    <source>
        <dbReference type="EMBL" id="PVJ50303.1"/>
    </source>
</evidence>
<accession>A0A2T8XI30</accession>
<comment type="caution">
    <text evidence="1">The sequence shown here is derived from an EMBL/GenBank/DDBJ whole genome shotgun (WGS) entry which is preliminary data.</text>
</comment>
<gene>
    <name evidence="1" type="ORF">C4855_05295</name>
</gene>
<dbReference type="Proteomes" id="UP000245551">
    <property type="component" value="Unassembled WGS sequence"/>
</dbReference>
<sequence length="158" mass="17906">MTTSRYRCALLGRAHQLAKSLHLEGDAWRTMLMCLSGKRSCKDLDTDALQRVVRTLEQMAAGLDPDEPETPLMASCDAIPPILRPTQRQWVMLDELARRMGWEGVRDERLRGFVARTTSCHAPEALTRRQVSACITGLMRWCEQVRGRRNADPQRNGG</sequence>
<dbReference type="InterPro" id="IPR009363">
    <property type="entry name" value="Phage_Mu_Gp16"/>
</dbReference>
<organism evidence="1 2">
    <name type="scientific">Salmonella enterica subsp. enterica serovar Gaminara</name>
    <dbReference type="NCBI Taxonomy" id="913070"/>
    <lineage>
        <taxon>Bacteria</taxon>
        <taxon>Pseudomonadati</taxon>
        <taxon>Pseudomonadota</taxon>
        <taxon>Gammaproteobacteria</taxon>
        <taxon>Enterobacterales</taxon>
        <taxon>Enterobacteriaceae</taxon>
        <taxon>Salmonella</taxon>
    </lineage>
</organism>
<proteinExistence type="predicted"/>
<evidence type="ECO:0000313" key="2">
    <source>
        <dbReference type="Proteomes" id="UP000245551"/>
    </source>
</evidence>
<evidence type="ECO:0008006" key="3">
    <source>
        <dbReference type="Google" id="ProtNLM"/>
    </source>
</evidence>
<dbReference type="Pfam" id="PF06252">
    <property type="entry name" value="GemA"/>
    <property type="match status" value="1"/>
</dbReference>
<protein>
    <recommendedName>
        <fullName evidence="3">DUF1018 domain-containing protein</fullName>
    </recommendedName>
</protein>
<reference evidence="1 2" key="1">
    <citation type="submission" date="2018-04" db="EMBL/GenBank/DDBJ databases">
        <title>Serotype diversity and antimicrobial resistance among Salmonella enterica isolated from patients at an equine referral hospital.</title>
        <authorList>
            <person name="Leon I.M."/>
            <person name="Lawhon S.D."/>
            <person name="Norman K.N."/>
            <person name="Threadgill D.S."/>
            <person name="Ohta N."/>
            <person name="Vinasco J."/>
            <person name="Scott H.M."/>
        </authorList>
    </citation>
    <scope>NUCLEOTIDE SEQUENCE [LARGE SCALE GENOMIC DNA]</scope>
    <source>
        <strain evidence="1 2">230</strain>
    </source>
</reference>
<name>A0A2T8XI30_SALET</name>
<dbReference type="AlphaFoldDB" id="A0A2T8XI30"/>
<dbReference type="EMBL" id="QDLV01000003">
    <property type="protein sequence ID" value="PVJ50303.1"/>
    <property type="molecule type" value="Genomic_DNA"/>
</dbReference>